<dbReference type="PANTHER" id="PTHR40700:SF1">
    <property type="entry name" value="DUF63 DOMAIN-CONTAINING PROTEIN"/>
    <property type="match status" value="1"/>
</dbReference>
<feature type="transmembrane region" description="Helical" evidence="1">
    <location>
        <begin position="217"/>
        <end position="237"/>
    </location>
</feature>
<gene>
    <name evidence="2" type="ORF">SAMN05192554_12216</name>
</gene>
<feature type="transmembrane region" description="Helical" evidence="1">
    <location>
        <begin position="38"/>
        <end position="57"/>
    </location>
</feature>
<evidence type="ECO:0000313" key="3">
    <source>
        <dbReference type="Proteomes" id="UP000199370"/>
    </source>
</evidence>
<proteinExistence type="predicted"/>
<evidence type="ECO:0000256" key="1">
    <source>
        <dbReference type="SAM" id="Phobius"/>
    </source>
</evidence>
<dbReference type="PANTHER" id="PTHR40700">
    <property type="entry name" value="HYPOTHETICAL MEMBRANE PROTEIN, CONSERVED, DUF63 FAMILY"/>
    <property type="match status" value="1"/>
</dbReference>
<dbReference type="OrthoDB" id="308209at2157"/>
<evidence type="ECO:0000313" key="2">
    <source>
        <dbReference type="EMBL" id="SDN23940.1"/>
    </source>
</evidence>
<keyword evidence="1" id="KW-1133">Transmembrane helix</keyword>
<feature type="transmembrane region" description="Helical" evidence="1">
    <location>
        <begin position="168"/>
        <end position="187"/>
    </location>
</feature>
<dbReference type="RefSeq" id="WP_089735482.1">
    <property type="nucleotide sequence ID" value="NZ_FNIA01000022.1"/>
</dbReference>
<keyword evidence="3" id="KW-1185">Reference proteome</keyword>
<name>A0A1G9ZRW2_9EURY</name>
<keyword evidence="1" id="KW-0472">Membrane</keyword>
<dbReference type="AlphaFoldDB" id="A0A1G9ZRW2"/>
<feature type="transmembrane region" description="Helical" evidence="1">
    <location>
        <begin position="12"/>
        <end position="31"/>
    </location>
</feature>
<dbReference type="EMBL" id="FNIA01000022">
    <property type="protein sequence ID" value="SDN23940.1"/>
    <property type="molecule type" value="Genomic_DNA"/>
</dbReference>
<protein>
    <submittedName>
        <fullName evidence="2">Uncharacterized membrane protein</fullName>
    </submittedName>
</protein>
<dbReference type="Pfam" id="PF01889">
    <property type="entry name" value="DUF63"/>
    <property type="match status" value="1"/>
</dbReference>
<feature type="transmembrane region" description="Helical" evidence="1">
    <location>
        <begin position="69"/>
        <end position="94"/>
    </location>
</feature>
<feature type="transmembrane region" description="Helical" evidence="1">
    <location>
        <begin position="132"/>
        <end position="156"/>
    </location>
</feature>
<sequence length="291" mass="30610">MVLAGAELPPLVYAVPLVLAFLGVVALLWAVHPPVTDWTAVAFVPWMLTGAILHVLYVLDVYPASVEPLFGTLTVYITTATVAALVWILMTFLAAVRQHFDADRGLGTVGTGFGVTFVMFAILTSLENGTFTPFWSVIGAVVAAVVAAVAWVLLSLRYTEVAAKTGRTGAVVVFAHTVDGITTAIGYDQLGGGERVVLSKYILQAGEQLPTYDAIGAGWLFVLVKVLLALVVVAAFKEYIDEQPRYGRLALAFVAAVGFGPGLHNLLLFAVSSDVTAADVPLAIAHVAGVA</sequence>
<reference evidence="2 3" key="1">
    <citation type="submission" date="2016-10" db="EMBL/GenBank/DDBJ databases">
        <authorList>
            <person name="de Groot N.N."/>
        </authorList>
    </citation>
    <scope>NUCLEOTIDE SEQUENCE [LARGE SCALE GENOMIC DNA]</scope>
    <source>
        <strain evidence="3">EB21,IBRC-M 10013,KCTC 4048</strain>
    </source>
</reference>
<accession>A0A1G9ZRW2</accession>
<keyword evidence="1" id="KW-0812">Transmembrane</keyword>
<dbReference type="Proteomes" id="UP000199370">
    <property type="component" value="Unassembled WGS sequence"/>
</dbReference>
<feature type="transmembrane region" description="Helical" evidence="1">
    <location>
        <begin position="106"/>
        <end position="126"/>
    </location>
</feature>
<dbReference type="InterPro" id="IPR002749">
    <property type="entry name" value="DUF63"/>
</dbReference>
<feature type="transmembrane region" description="Helical" evidence="1">
    <location>
        <begin position="249"/>
        <end position="271"/>
    </location>
</feature>
<organism evidence="2 3">
    <name type="scientific">Haloarchaeobius iranensis</name>
    <dbReference type="NCBI Taxonomy" id="996166"/>
    <lineage>
        <taxon>Archaea</taxon>
        <taxon>Methanobacteriati</taxon>
        <taxon>Methanobacteriota</taxon>
        <taxon>Stenosarchaea group</taxon>
        <taxon>Halobacteria</taxon>
        <taxon>Halobacteriales</taxon>
        <taxon>Halorubellaceae</taxon>
        <taxon>Haloarchaeobius</taxon>
    </lineage>
</organism>
<dbReference type="STRING" id="996166.SAMN05192554_12216"/>